<dbReference type="Gene3D" id="1.10.260.40">
    <property type="entry name" value="lambda repressor-like DNA-binding domains"/>
    <property type="match status" value="1"/>
</dbReference>
<dbReference type="InterPro" id="IPR001387">
    <property type="entry name" value="Cro/C1-type_HTH"/>
</dbReference>
<dbReference type="InterPro" id="IPR010982">
    <property type="entry name" value="Lambda_DNA-bd_dom_sf"/>
</dbReference>
<keyword evidence="3" id="KW-1185">Reference proteome</keyword>
<dbReference type="Proteomes" id="UP000502035">
    <property type="component" value="Chromosome"/>
</dbReference>
<dbReference type="RefSeq" id="WP_166320735.1">
    <property type="nucleotide sequence ID" value="NZ_CP049866.1"/>
</dbReference>
<accession>A0A6G7YJY6</accession>
<dbReference type="GO" id="GO:0003677">
    <property type="term" value="F:DNA binding"/>
    <property type="evidence" value="ECO:0007669"/>
    <property type="project" value="InterPro"/>
</dbReference>
<evidence type="ECO:0000313" key="3">
    <source>
        <dbReference type="Proteomes" id="UP000502035"/>
    </source>
</evidence>
<dbReference type="Pfam" id="PF01381">
    <property type="entry name" value="HTH_3"/>
    <property type="match status" value="1"/>
</dbReference>
<evidence type="ECO:0000259" key="1">
    <source>
        <dbReference type="PROSITE" id="PS50943"/>
    </source>
</evidence>
<dbReference type="CDD" id="cd00093">
    <property type="entry name" value="HTH_XRE"/>
    <property type="match status" value="1"/>
</dbReference>
<dbReference type="PROSITE" id="PS50943">
    <property type="entry name" value="HTH_CROC1"/>
    <property type="match status" value="1"/>
</dbReference>
<dbReference type="KEGG" id="npi:G7071_18030"/>
<organism evidence="2 3">
    <name type="scientific">Nocardioides piscis</name>
    <dbReference type="NCBI Taxonomy" id="2714938"/>
    <lineage>
        <taxon>Bacteria</taxon>
        <taxon>Bacillati</taxon>
        <taxon>Actinomycetota</taxon>
        <taxon>Actinomycetes</taxon>
        <taxon>Propionibacteriales</taxon>
        <taxon>Nocardioidaceae</taxon>
        <taxon>Nocardioides</taxon>
    </lineage>
</organism>
<sequence length="194" mass="22036">MGTAGGLEISGLIRRVRRLAHLSQRELAQRLDVSQSAVAKWETGRSVPSARILARALDVAGLSLVAVREDGRRVTPMRAEAARDAADRRYPAHTYVWAEGWWAPEAAATTAWFHQILCRSADIELPKVRYSTHWQLVRPPTPADVDDHPTWREVVAEAREGWQPRRHRRLLIPEWAIQDSSKSRNRRPDAFRAG</sequence>
<name>A0A6G7YJY6_9ACTN</name>
<proteinExistence type="predicted"/>
<dbReference type="SMART" id="SM00530">
    <property type="entry name" value="HTH_XRE"/>
    <property type="match status" value="1"/>
</dbReference>
<feature type="domain" description="HTH cro/C1-type" evidence="1">
    <location>
        <begin position="13"/>
        <end position="67"/>
    </location>
</feature>
<dbReference type="SUPFAM" id="SSF47413">
    <property type="entry name" value="lambda repressor-like DNA-binding domains"/>
    <property type="match status" value="1"/>
</dbReference>
<reference evidence="2 3" key="1">
    <citation type="submission" date="2020-03" db="EMBL/GenBank/DDBJ databases">
        <title>Nocardioides sp. nov., isolated from fish.</title>
        <authorList>
            <person name="Hyun D.-W."/>
            <person name="Bae J.-W."/>
        </authorList>
    </citation>
    <scope>NUCLEOTIDE SEQUENCE [LARGE SCALE GENOMIC DNA]</scope>
    <source>
        <strain evidence="2 3">HDW12A</strain>
    </source>
</reference>
<gene>
    <name evidence="2" type="ORF">G7071_18030</name>
</gene>
<dbReference type="EMBL" id="CP049866">
    <property type="protein sequence ID" value="QIK77052.1"/>
    <property type="molecule type" value="Genomic_DNA"/>
</dbReference>
<dbReference type="AlphaFoldDB" id="A0A6G7YJY6"/>
<evidence type="ECO:0000313" key="2">
    <source>
        <dbReference type="EMBL" id="QIK77052.1"/>
    </source>
</evidence>
<protein>
    <submittedName>
        <fullName evidence="2">Helix-turn-helix transcriptional regulator</fullName>
    </submittedName>
</protein>